<evidence type="ECO:0000256" key="1">
    <source>
        <dbReference type="ARBA" id="ARBA00007070"/>
    </source>
</evidence>
<dbReference type="GO" id="GO:0007033">
    <property type="term" value="P:vacuole organization"/>
    <property type="evidence" value="ECO:0007669"/>
    <property type="project" value="TreeGrafter"/>
</dbReference>
<accession>A0A0H5R5Y6</accession>
<organism evidence="14">
    <name type="scientific">Spongospora subterranea</name>
    <dbReference type="NCBI Taxonomy" id="70186"/>
    <lineage>
        <taxon>Eukaryota</taxon>
        <taxon>Sar</taxon>
        <taxon>Rhizaria</taxon>
        <taxon>Endomyxa</taxon>
        <taxon>Phytomyxea</taxon>
        <taxon>Plasmodiophorida</taxon>
        <taxon>Plasmodiophoridae</taxon>
        <taxon>Spongospora</taxon>
    </lineage>
</organism>
<keyword evidence="2" id="KW-0813">Transport</keyword>
<dbReference type="Pfam" id="PF23341">
    <property type="entry name" value="PEP5_VPS11_N"/>
    <property type="match status" value="1"/>
</dbReference>
<keyword evidence="12" id="KW-0175">Coiled coil</keyword>
<dbReference type="InterPro" id="IPR000547">
    <property type="entry name" value="Clathrin_H-chain/VPS_repeat"/>
</dbReference>
<keyword evidence="7 9" id="KW-0472">Membrane</keyword>
<keyword evidence="6" id="KW-0653">Protein transport</keyword>
<dbReference type="GO" id="GO:0007032">
    <property type="term" value="P:endosome organization"/>
    <property type="evidence" value="ECO:0007669"/>
    <property type="project" value="TreeGrafter"/>
</dbReference>
<dbReference type="PROSITE" id="PS50236">
    <property type="entry name" value="CHCR"/>
    <property type="match status" value="1"/>
</dbReference>
<sequence>MLQWRRFQFFDTRTLEIADEDGSPSSSNNLEIQAVCAASGRSQIYLGDALGVVHIINRSLDVAQFQAHDTLMHIYRASAQNILLTVGLDLGSDLPPASIKFWRLDSAAVDPVLAKQIRIFASPKLEQGPVTCIAVQDNLTHLAVGLGNGAVIVFAGDLLRGRYKTFLLRRSGPCITSVHFVSDDTLFMTTTSSVSSFQIQQDGFPELIIDQSNGCDMLCSVVNDAGQLAVGRPEGIFFFGSDDVGPCYGFESAKRFLHRFHSYLIVVSDNKNSSHKNDVTIFDLKHKLVAFSGVFDQISHVLCEWGCVIICQKQSPIKLVELHECDLTAKMDILFKRNLYTIAISLATSQPLDQSYIMEIIQRHGDHLYSKGDYQGAIREYIDTITPGVAHIEPSYVIRKFLNARLAEHLTAYLEALHANNCASKLHTTLLLNCFTRANLDDKLTAFLSNISSLKFDVDNAIQVCTSAGYLDHALQLAIQNKKIDSSIKILIMMDDYAAVVKYIAHLSFNQAEACLKQHGYLLFERAPTETVELLHRMCTNFADAGENISRANPEEFIHLFVGKPAALQNFLQSVVAQNPNASSTVYTTLLELYLRDRESGNEEVILDLLATRQTKYDPELALVLTKRYGFTPGVLFLYRKLNLYVDILEHHIQFEAVDAIIETCQTYGTVEPNLWLRALSFFASSTQHAQHPDSIRHVLLNIHQSRLLPSLMVIQMLSKNDTIPLSIVKDFILKSLAYDQSILDDDRRQIEEYRTETAQIKQRIHQLETQAISFQTSTCSVCDTLLSEPPVVHFLCMHSFHDRCIENSVAMQCPLCYPNYQKMTEIDSAMKSSANDHEAFFHKIQDAEDGFAAVAEYFGRGIIGNRVPTRNQIPLPTPELLKHFH</sequence>
<evidence type="ECO:0000256" key="8">
    <source>
        <dbReference type="ARBA" id="ARBA00029433"/>
    </source>
</evidence>
<feature type="repeat" description="CHCR" evidence="11">
    <location>
        <begin position="385"/>
        <end position="551"/>
    </location>
</feature>
<evidence type="ECO:0000256" key="4">
    <source>
        <dbReference type="ARBA" id="ARBA00022771"/>
    </source>
</evidence>
<dbReference type="InterPro" id="IPR016528">
    <property type="entry name" value="VPS11"/>
</dbReference>
<dbReference type="EMBL" id="HACM01009091">
    <property type="protein sequence ID" value="CRZ09533.1"/>
    <property type="molecule type" value="Transcribed_RNA"/>
</dbReference>
<dbReference type="GO" id="GO:0006904">
    <property type="term" value="P:vesicle docking involved in exocytosis"/>
    <property type="evidence" value="ECO:0007669"/>
    <property type="project" value="TreeGrafter"/>
</dbReference>
<dbReference type="GO" id="GO:0048284">
    <property type="term" value="P:organelle fusion"/>
    <property type="evidence" value="ECO:0007669"/>
    <property type="project" value="TreeGrafter"/>
</dbReference>
<name>A0A0H5R5Y6_9EUKA</name>
<dbReference type="PROSITE" id="PS50089">
    <property type="entry name" value="ZF_RING_2"/>
    <property type="match status" value="1"/>
</dbReference>
<dbReference type="InterPro" id="IPR024763">
    <property type="entry name" value="VPS11_C"/>
</dbReference>
<dbReference type="Pfam" id="PF23356">
    <property type="entry name" value="TPR_PEP5_VPS11"/>
    <property type="match status" value="1"/>
</dbReference>
<evidence type="ECO:0000313" key="14">
    <source>
        <dbReference type="EMBL" id="CRZ09533.1"/>
    </source>
</evidence>
<dbReference type="InterPro" id="IPR015943">
    <property type="entry name" value="WD40/YVTN_repeat-like_dom_sf"/>
</dbReference>
<feature type="domain" description="RING-type" evidence="13">
    <location>
        <begin position="780"/>
        <end position="817"/>
    </location>
</feature>
<evidence type="ECO:0000259" key="13">
    <source>
        <dbReference type="PROSITE" id="PS50089"/>
    </source>
</evidence>
<proteinExistence type="inferred from homology"/>
<dbReference type="InterPro" id="IPR057307">
    <property type="entry name" value="PEP5_VPS11_N"/>
</dbReference>
<dbReference type="SMART" id="SM00184">
    <property type="entry name" value="RING"/>
    <property type="match status" value="1"/>
</dbReference>
<evidence type="ECO:0000256" key="3">
    <source>
        <dbReference type="ARBA" id="ARBA00022723"/>
    </source>
</evidence>
<keyword evidence="3" id="KW-0479">Metal-binding</keyword>
<dbReference type="SUPFAM" id="SSF50978">
    <property type="entry name" value="WD40 repeat-like"/>
    <property type="match status" value="1"/>
</dbReference>
<dbReference type="InterPro" id="IPR013083">
    <property type="entry name" value="Znf_RING/FYVE/PHD"/>
</dbReference>
<dbReference type="GO" id="GO:0006886">
    <property type="term" value="P:intracellular protein transport"/>
    <property type="evidence" value="ECO:0007669"/>
    <property type="project" value="UniProtKB-UniRule"/>
</dbReference>
<dbReference type="SUPFAM" id="SSF57850">
    <property type="entry name" value="RING/U-box"/>
    <property type="match status" value="1"/>
</dbReference>
<evidence type="ECO:0000256" key="11">
    <source>
        <dbReference type="PROSITE-ProRule" id="PRU01006"/>
    </source>
</evidence>
<dbReference type="AlphaFoldDB" id="A0A0H5R5Y6"/>
<evidence type="ECO:0000256" key="5">
    <source>
        <dbReference type="ARBA" id="ARBA00022833"/>
    </source>
</evidence>
<dbReference type="InterPro" id="IPR001841">
    <property type="entry name" value="Znf_RING"/>
</dbReference>
<dbReference type="Pfam" id="PF12451">
    <property type="entry name" value="VPS11_C"/>
    <property type="match status" value="1"/>
</dbReference>
<keyword evidence="4 10" id="KW-0863">Zinc-finger</keyword>
<dbReference type="PIRSF" id="PIRSF007860">
    <property type="entry name" value="VPS11"/>
    <property type="match status" value="1"/>
</dbReference>
<dbReference type="Gene3D" id="2.130.10.10">
    <property type="entry name" value="YVTN repeat-like/Quinoprotein amine dehydrogenase"/>
    <property type="match status" value="1"/>
</dbReference>
<comment type="subcellular location">
    <subcellularLocation>
        <location evidence="8">Endomembrane system</location>
        <topology evidence="8">Peripheral membrane protein</topology>
        <orientation evidence="8">Cytoplasmic side</orientation>
    </subcellularLocation>
</comment>
<evidence type="ECO:0000256" key="12">
    <source>
        <dbReference type="SAM" id="Coils"/>
    </source>
</evidence>
<evidence type="ECO:0000256" key="9">
    <source>
        <dbReference type="PIRNR" id="PIRNR007860"/>
    </source>
</evidence>
<protein>
    <recommendedName>
        <fullName evidence="9">Vacuolar protein sorting-associated protein 11 homolog</fullName>
    </recommendedName>
</protein>
<dbReference type="Gene3D" id="3.30.40.10">
    <property type="entry name" value="Zinc/RING finger domain, C3HC4 (zinc finger)"/>
    <property type="match status" value="1"/>
</dbReference>
<evidence type="ECO:0000256" key="6">
    <source>
        <dbReference type="ARBA" id="ARBA00022927"/>
    </source>
</evidence>
<dbReference type="GO" id="GO:0030674">
    <property type="term" value="F:protein-macromolecule adaptor activity"/>
    <property type="evidence" value="ECO:0007669"/>
    <property type="project" value="TreeGrafter"/>
</dbReference>
<dbReference type="GO" id="GO:0030897">
    <property type="term" value="C:HOPS complex"/>
    <property type="evidence" value="ECO:0007669"/>
    <property type="project" value="TreeGrafter"/>
</dbReference>
<evidence type="ECO:0000256" key="10">
    <source>
        <dbReference type="PROSITE-ProRule" id="PRU00175"/>
    </source>
</evidence>
<keyword evidence="5" id="KW-0862">Zinc</keyword>
<reference evidence="14" key="1">
    <citation type="submission" date="2015-04" db="EMBL/GenBank/DDBJ databases">
        <title>The genome sequence of the plant pathogenic Rhizarian Plasmodiophora brassicae reveals insights in its biotrophic life cycle and the origin of chitin synthesis.</title>
        <authorList>
            <person name="Schwelm A."/>
            <person name="Fogelqvist J."/>
            <person name="Knaust A."/>
            <person name="Julke S."/>
            <person name="Lilja T."/>
            <person name="Dhandapani V."/>
            <person name="Bonilla-Rosso G."/>
            <person name="Karlsson M."/>
            <person name="Shevchenko A."/>
            <person name="Choi S.R."/>
            <person name="Kim H.G."/>
            <person name="Park J.Y."/>
            <person name="Lim Y.P."/>
            <person name="Ludwig-Muller J."/>
            <person name="Dixelius C."/>
        </authorList>
    </citation>
    <scope>NUCLEOTIDE SEQUENCE</scope>
    <source>
        <tissue evidence="14">Potato root galls</tissue>
    </source>
</reference>
<dbReference type="InterPro" id="IPR057308">
    <property type="entry name" value="CHCR_PEP5_VPS11"/>
</dbReference>
<feature type="coiled-coil region" evidence="12">
    <location>
        <begin position="744"/>
        <end position="771"/>
    </location>
</feature>
<dbReference type="PANTHER" id="PTHR23323">
    <property type="entry name" value="VACUOLAR PROTEIN SORTING-ASSOCIATED PROTEIN"/>
    <property type="match status" value="1"/>
</dbReference>
<dbReference type="InterPro" id="IPR036322">
    <property type="entry name" value="WD40_repeat_dom_sf"/>
</dbReference>
<dbReference type="PANTHER" id="PTHR23323:SF24">
    <property type="entry name" value="VACUOLAR PROTEIN SORTING-ASSOCIATED PROTEIN 11 HOMOLOG"/>
    <property type="match status" value="1"/>
</dbReference>
<dbReference type="GO" id="GO:0005768">
    <property type="term" value="C:endosome"/>
    <property type="evidence" value="ECO:0007669"/>
    <property type="project" value="UniProtKB-ARBA"/>
</dbReference>
<evidence type="ECO:0000256" key="2">
    <source>
        <dbReference type="ARBA" id="ARBA00022448"/>
    </source>
</evidence>
<dbReference type="GO" id="GO:0008270">
    <property type="term" value="F:zinc ion binding"/>
    <property type="evidence" value="ECO:0007669"/>
    <property type="project" value="UniProtKB-KW"/>
</dbReference>
<evidence type="ECO:0000256" key="7">
    <source>
        <dbReference type="ARBA" id="ARBA00023136"/>
    </source>
</evidence>
<comment type="similarity">
    <text evidence="1 9">Belongs to the VPS11 family.</text>
</comment>